<evidence type="ECO:0000256" key="3">
    <source>
        <dbReference type="SAM" id="SignalP"/>
    </source>
</evidence>
<dbReference type="InterPro" id="IPR013783">
    <property type="entry name" value="Ig-like_fold"/>
</dbReference>
<dbReference type="OMA" id="KPKKYCQ"/>
<dbReference type="KEGG" id="kmr:108235433"/>
<sequence length="315" mass="34883">MKTIIWFGFVLGALFATGNSAFTEVGQRIVLICGAKKVQHRLEWSYGDQLIYRIDERSGHNSKGGSRFTQKAKMNGKDLRIDNVEKRDAGKFTCKADGVSYEQTLIVVSVSVAPSHNVQVGTQATLECQVTDQTSTVEWKKPDGSVEKSKTVQLNPVDASHGGMWQCHVVNGVDKFNKTLTVTVTGLATTPFPKPPIPKQPDIEDTTSTHSKNSSGGTNNPHTYASEFELLGLIWWVCVAIGVGSLLVIILIVVIIVMVKRIRRKKRKLKMKKAKQSQKAKTYCECERQTAAPKPQQGRRREKPPALALQPLLKE</sequence>
<dbReference type="InterPro" id="IPR003598">
    <property type="entry name" value="Ig_sub2"/>
</dbReference>
<keyword evidence="2" id="KW-0472">Membrane</keyword>
<dbReference type="SMART" id="SM00409">
    <property type="entry name" value="IG"/>
    <property type="match status" value="2"/>
</dbReference>
<keyword evidence="3" id="KW-0732">Signal</keyword>
<dbReference type="Pfam" id="PF07679">
    <property type="entry name" value="I-set"/>
    <property type="match status" value="1"/>
</dbReference>
<dbReference type="CTD" id="100334281"/>
<dbReference type="Gene3D" id="2.60.40.10">
    <property type="entry name" value="Immunoglobulins"/>
    <property type="match status" value="2"/>
</dbReference>
<keyword evidence="2" id="KW-0812">Transmembrane</keyword>
<dbReference type="InterPro" id="IPR007110">
    <property type="entry name" value="Ig-like_dom"/>
</dbReference>
<dbReference type="PROSITE" id="PS50835">
    <property type="entry name" value="IG_LIKE"/>
    <property type="match status" value="2"/>
</dbReference>
<feature type="domain" description="Ig-like" evidence="4">
    <location>
        <begin position="26"/>
        <end position="96"/>
    </location>
</feature>
<feature type="signal peptide" evidence="3">
    <location>
        <begin position="1"/>
        <end position="20"/>
    </location>
</feature>
<dbReference type="Ensembl" id="ENSKMAT00000011951.1">
    <property type="protein sequence ID" value="ENSKMAP00000011773.1"/>
    <property type="gene ID" value="ENSKMAG00000008859.1"/>
</dbReference>
<dbReference type="OrthoDB" id="6159398at2759"/>
<dbReference type="RefSeq" id="XP_024861547.1">
    <property type="nucleotide sequence ID" value="XM_025005779.2"/>
</dbReference>
<feature type="transmembrane region" description="Helical" evidence="2">
    <location>
        <begin position="233"/>
        <end position="259"/>
    </location>
</feature>
<keyword evidence="6" id="KW-1185">Reference proteome</keyword>
<dbReference type="GeneID" id="108235433"/>
<evidence type="ECO:0000259" key="4">
    <source>
        <dbReference type="PROSITE" id="PS50835"/>
    </source>
</evidence>
<dbReference type="InterPro" id="IPR013098">
    <property type="entry name" value="Ig_I-set"/>
</dbReference>
<reference evidence="5" key="1">
    <citation type="submission" date="2025-08" db="UniProtKB">
        <authorList>
            <consortium name="Ensembl"/>
        </authorList>
    </citation>
    <scope>IDENTIFICATION</scope>
</reference>
<dbReference type="Pfam" id="PF12104">
    <property type="entry name" value="Tcell_CD4_C"/>
    <property type="match status" value="1"/>
</dbReference>
<name>A0A3Q3A5U1_KRYMA</name>
<dbReference type="AlphaFoldDB" id="A0A3Q3A5U1"/>
<accession>A0A3Q3A5U1</accession>
<feature type="region of interest" description="Disordered" evidence="1">
    <location>
        <begin position="282"/>
        <end position="315"/>
    </location>
</feature>
<feature type="region of interest" description="Disordered" evidence="1">
    <location>
        <begin position="191"/>
        <end position="220"/>
    </location>
</feature>
<proteinExistence type="predicted"/>
<keyword evidence="2" id="KW-1133">Transmembrane helix</keyword>
<dbReference type="GeneTree" id="ENSGT00510000054197"/>
<dbReference type="Pfam" id="PF13927">
    <property type="entry name" value="Ig_3"/>
    <property type="match status" value="1"/>
</dbReference>
<evidence type="ECO:0000256" key="1">
    <source>
        <dbReference type="SAM" id="MobiDB-lite"/>
    </source>
</evidence>
<dbReference type="PANTHER" id="PTHR11422:SF6">
    <property type="entry name" value="HEMICENTIN-1 ISOFORM X1"/>
    <property type="match status" value="1"/>
</dbReference>
<protein>
    <submittedName>
        <fullName evidence="5">Uncharacterized LOC108235433</fullName>
    </submittedName>
</protein>
<dbReference type="InterPro" id="IPR003599">
    <property type="entry name" value="Ig_sub"/>
</dbReference>
<dbReference type="RefSeq" id="XP_017270937.1">
    <property type="nucleotide sequence ID" value="XM_017415448.3"/>
</dbReference>
<feature type="chain" id="PRO_5018720920" evidence="3">
    <location>
        <begin position="21"/>
        <end position="315"/>
    </location>
</feature>
<evidence type="ECO:0000256" key="2">
    <source>
        <dbReference type="SAM" id="Phobius"/>
    </source>
</evidence>
<reference evidence="5" key="2">
    <citation type="submission" date="2025-09" db="UniProtKB">
        <authorList>
            <consortium name="Ensembl"/>
        </authorList>
    </citation>
    <scope>IDENTIFICATION</scope>
</reference>
<dbReference type="PANTHER" id="PTHR11422">
    <property type="entry name" value="T-CELL SURFACE GLYCOPROTEIN CD4"/>
    <property type="match status" value="1"/>
</dbReference>
<feature type="compositionally biased region" description="Low complexity" evidence="1">
    <location>
        <begin position="305"/>
        <end position="315"/>
    </location>
</feature>
<dbReference type="SUPFAM" id="SSF48726">
    <property type="entry name" value="Immunoglobulin"/>
    <property type="match status" value="2"/>
</dbReference>
<dbReference type="SMART" id="SM00408">
    <property type="entry name" value="IGc2"/>
    <property type="match status" value="2"/>
</dbReference>
<evidence type="ECO:0000313" key="5">
    <source>
        <dbReference type="Ensembl" id="ENSKMAP00000011773.1"/>
    </source>
</evidence>
<dbReference type="InterPro" id="IPR036179">
    <property type="entry name" value="Ig-like_dom_sf"/>
</dbReference>
<evidence type="ECO:0000313" key="6">
    <source>
        <dbReference type="Proteomes" id="UP000264800"/>
    </source>
</evidence>
<feature type="compositionally biased region" description="Polar residues" evidence="1">
    <location>
        <begin position="206"/>
        <end position="220"/>
    </location>
</feature>
<dbReference type="Proteomes" id="UP000264800">
    <property type="component" value="Unplaced"/>
</dbReference>
<dbReference type="Gene3D" id="1.20.5.900">
    <property type="entry name" value="transmembrane domain of human cd4"/>
    <property type="match status" value="1"/>
</dbReference>
<dbReference type="InterPro" id="IPR021963">
    <property type="entry name" value="Tcell_CD4_Cterm"/>
</dbReference>
<feature type="domain" description="Ig-like" evidence="4">
    <location>
        <begin position="103"/>
        <end position="183"/>
    </location>
</feature>
<organism evidence="5 6">
    <name type="scientific">Kryptolebias marmoratus</name>
    <name type="common">Mangrove killifish</name>
    <name type="synonym">Rivulus marmoratus</name>
    <dbReference type="NCBI Taxonomy" id="37003"/>
    <lineage>
        <taxon>Eukaryota</taxon>
        <taxon>Metazoa</taxon>
        <taxon>Chordata</taxon>
        <taxon>Craniata</taxon>
        <taxon>Vertebrata</taxon>
        <taxon>Euteleostomi</taxon>
        <taxon>Actinopterygii</taxon>
        <taxon>Neopterygii</taxon>
        <taxon>Teleostei</taxon>
        <taxon>Neoteleostei</taxon>
        <taxon>Acanthomorphata</taxon>
        <taxon>Ovalentaria</taxon>
        <taxon>Atherinomorphae</taxon>
        <taxon>Cyprinodontiformes</taxon>
        <taxon>Rivulidae</taxon>
        <taxon>Kryptolebias</taxon>
    </lineage>
</organism>